<reference evidence="2 3" key="1">
    <citation type="submission" date="2017-03" db="EMBL/GenBank/DDBJ databases">
        <title>Genomes of endolithic fungi from Antarctica.</title>
        <authorList>
            <person name="Coleine C."/>
            <person name="Masonjones S."/>
            <person name="Stajich J.E."/>
        </authorList>
    </citation>
    <scope>NUCLEOTIDE SEQUENCE [LARGE SCALE GENOMIC DNA]</scope>
    <source>
        <strain evidence="2 3">CCFEE 5187</strain>
    </source>
</reference>
<dbReference type="Proteomes" id="UP000308768">
    <property type="component" value="Unassembled WGS sequence"/>
</dbReference>
<protein>
    <submittedName>
        <fullName evidence="2">Uncharacterized protein</fullName>
    </submittedName>
</protein>
<keyword evidence="3" id="KW-1185">Reference proteome</keyword>
<dbReference type="OrthoDB" id="3650348at2759"/>
<evidence type="ECO:0000256" key="1">
    <source>
        <dbReference type="SAM" id="MobiDB-lite"/>
    </source>
</evidence>
<dbReference type="EMBL" id="NAJN01000002">
    <property type="protein sequence ID" value="TKA82358.1"/>
    <property type="molecule type" value="Genomic_DNA"/>
</dbReference>
<evidence type="ECO:0000313" key="3">
    <source>
        <dbReference type="Proteomes" id="UP000308768"/>
    </source>
</evidence>
<sequence>MAKARLTELMGQWRAHNQLQETLRAQAQAELDIAAPIPWESDLDTARFLETMTQVLRSNLLMQHAILQETVKQIFTSRADRVSRYHKQVIGLASSVGMTLRTTGKHRLKTNRSPKAPFPLTQRKSRKPAASRTRAQTSLKHVSEDESLPEERGAKRTKPTLYPHAVPEPHSPVLEYEDISAEVDARLRAKRQKQQLPTTKRKRESLDSNASAGSGGGDAVSLVVRPKKRVRREAIPQRAEEPWTKGQVRARVISLERRCVGDRDKEIVAPKIAVKRRVAGDEDGGGLDLEMLKQKKRFKGEAD</sequence>
<evidence type="ECO:0000313" key="2">
    <source>
        <dbReference type="EMBL" id="TKA82358.1"/>
    </source>
</evidence>
<gene>
    <name evidence="2" type="ORF">B0A49_00099</name>
</gene>
<feature type="region of interest" description="Disordered" evidence="1">
    <location>
        <begin position="101"/>
        <end position="174"/>
    </location>
</feature>
<comment type="caution">
    <text evidence="2">The sequence shown here is derived from an EMBL/GenBank/DDBJ whole genome shotgun (WGS) entry which is preliminary data.</text>
</comment>
<organism evidence="2 3">
    <name type="scientific">Cryomyces minteri</name>
    <dbReference type="NCBI Taxonomy" id="331657"/>
    <lineage>
        <taxon>Eukaryota</taxon>
        <taxon>Fungi</taxon>
        <taxon>Dikarya</taxon>
        <taxon>Ascomycota</taxon>
        <taxon>Pezizomycotina</taxon>
        <taxon>Dothideomycetes</taxon>
        <taxon>Dothideomycetes incertae sedis</taxon>
        <taxon>Cryomyces</taxon>
    </lineage>
</organism>
<feature type="compositionally biased region" description="Basic residues" evidence="1">
    <location>
        <begin position="190"/>
        <end position="203"/>
    </location>
</feature>
<dbReference type="AlphaFoldDB" id="A0A4U0Y1Y0"/>
<feature type="compositionally biased region" description="Basic residues" evidence="1">
    <location>
        <begin position="103"/>
        <end position="112"/>
    </location>
</feature>
<feature type="region of interest" description="Disordered" evidence="1">
    <location>
        <begin position="190"/>
        <end position="221"/>
    </location>
</feature>
<name>A0A4U0Y1Y0_9PEZI</name>
<proteinExistence type="predicted"/>
<feature type="compositionally biased region" description="Basic and acidic residues" evidence="1">
    <location>
        <begin position="141"/>
        <end position="154"/>
    </location>
</feature>
<accession>A0A4U0Y1Y0</accession>